<dbReference type="InterPro" id="IPR011990">
    <property type="entry name" value="TPR-like_helical_dom_sf"/>
</dbReference>
<organism evidence="3 4">
    <name type="scientific">Dendrothele bispora (strain CBS 962.96)</name>
    <dbReference type="NCBI Taxonomy" id="1314807"/>
    <lineage>
        <taxon>Eukaryota</taxon>
        <taxon>Fungi</taxon>
        <taxon>Dikarya</taxon>
        <taxon>Basidiomycota</taxon>
        <taxon>Agaricomycotina</taxon>
        <taxon>Agaricomycetes</taxon>
        <taxon>Agaricomycetidae</taxon>
        <taxon>Agaricales</taxon>
        <taxon>Agaricales incertae sedis</taxon>
        <taxon>Dendrothele</taxon>
    </lineage>
</organism>
<dbReference type="GO" id="GO:0016020">
    <property type="term" value="C:membrane"/>
    <property type="evidence" value="ECO:0007669"/>
    <property type="project" value="TreeGrafter"/>
</dbReference>
<dbReference type="EMBL" id="ML180021">
    <property type="protein sequence ID" value="THU79473.1"/>
    <property type="molecule type" value="Genomic_DNA"/>
</dbReference>
<name>A0A4S8KUM7_DENBC</name>
<proteinExistence type="predicted"/>
<dbReference type="Proteomes" id="UP000297245">
    <property type="component" value="Unassembled WGS sequence"/>
</dbReference>
<evidence type="ECO:0000256" key="2">
    <source>
        <dbReference type="ARBA" id="ARBA00022803"/>
    </source>
</evidence>
<evidence type="ECO:0000313" key="4">
    <source>
        <dbReference type="Proteomes" id="UP000297245"/>
    </source>
</evidence>
<evidence type="ECO:0000313" key="3">
    <source>
        <dbReference type="EMBL" id="THU79473.1"/>
    </source>
</evidence>
<keyword evidence="1" id="KW-0677">Repeat</keyword>
<dbReference type="PANTHER" id="PTHR45831:SF5">
    <property type="entry name" value="STI1 DOMAIN-CONTAINING PROTEIN"/>
    <property type="match status" value="1"/>
</dbReference>
<dbReference type="GO" id="GO:0006620">
    <property type="term" value="P:post-translational protein targeting to endoplasmic reticulum membrane"/>
    <property type="evidence" value="ECO:0007669"/>
    <property type="project" value="TreeGrafter"/>
</dbReference>
<evidence type="ECO:0000256" key="1">
    <source>
        <dbReference type="ARBA" id="ARBA00022737"/>
    </source>
</evidence>
<dbReference type="SUPFAM" id="SSF48452">
    <property type="entry name" value="TPR-like"/>
    <property type="match status" value="1"/>
</dbReference>
<dbReference type="AlphaFoldDB" id="A0A4S8KUM7"/>
<dbReference type="OrthoDB" id="2423701at2759"/>
<dbReference type="Gene3D" id="1.25.40.10">
    <property type="entry name" value="Tetratricopeptide repeat domain"/>
    <property type="match status" value="1"/>
</dbReference>
<dbReference type="SMART" id="SM00028">
    <property type="entry name" value="TPR"/>
    <property type="match status" value="3"/>
</dbReference>
<keyword evidence="4" id="KW-1185">Reference proteome</keyword>
<protein>
    <submittedName>
        <fullName evidence="3">Uncharacterized protein</fullName>
    </submittedName>
</protein>
<dbReference type="PANTHER" id="PTHR45831">
    <property type="entry name" value="LD24721P"/>
    <property type="match status" value="1"/>
</dbReference>
<dbReference type="GO" id="GO:0060090">
    <property type="term" value="F:molecular adaptor activity"/>
    <property type="evidence" value="ECO:0007669"/>
    <property type="project" value="TreeGrafter"/>
</dbReference>
<dbReference type="GO" id="GO:0072380">
    <property type="term" value="C:TRC complex"/>
    <property type="evidence" value="ECO:0007669"/>
    <property type="project" value="TreeGrafter"/>
</dbReference>
<dbReference type="InterPro" id="IPR047150">
    <property type="entry name" value="SGT"/>
</dbReference>
<accession>A0A4S8KUM7</accession>
<gene>
    <name evidence="3" type="ORF">K435DRAFT_697686</name>
</gene>
<sequence>MSPRDPELAALLKDEGNELFSNKKYGAAEVKYTKALELDDTNATIWANRAACRLSTKSFFFFLFFFVKATELDPGYSKAYARVASAHDALGEPWKSTGYWQKALDNLPKGSLTPAEQTQRGTYEAALASAERTLEAFENSKNSGSGPSHKAMVYHQGETGGLPWHLAFDILPQLTLEGDQKSSVSCLAWLITNAHLEFNTGLDMMSFAVRCGGMMVVRMGTLEQLSNAVLKDSRCFCISNPNFIKNYNDQVITEAASSGAWKDAGPDVIMKEAPERLRRDGWSKLRSALSVTIRSWIMRGFLDGGLRQNYTTKMEFLSNAVKLIKWGQKEWANVPTSNCGVIFRESFLRAVRRMYFEAMLGILSNIPRRDAEYRSSILKQMFEEAEEVIKSVDSEPLPPYDGPDGPSWRLAFFEYPKGDAYAAKGRYYAELGNVSCDAAEKSRLYEKSGEMYVLAADCLPEDEENHALYLGSAISNFIMSQVQIGTMLNIIERIKVAYPKAMKIWKNSTLARQGLGKICNHAMGHEKNLRKLLAKGVINNVPKKS</sequence>
<dbReference type="InterPro" id="IPR019734">
    <property type="entry name" value="TPR_rpt"/>
</dbReference>
<reference evidence="3 4" key="1">
    <citation type="journal article" date="2019" name="Nat. Ecol. Evol.">
        <title>Megaphylogeny resolves global patterns of mushroom evolution.</title>
        <authorList>
            <person name="Varga T."/>
            <person name="Krizsan K."/>
            <person name="Foldi C."/>
            <person name="Dima B."/>
            <person name="Sanchez-Garcia M."/>
            <person name="Sanchez-Ramirez S."/>
            <person name="Szollosi G.J."/>
            <person name="Szarkandi J.G."/>
            <person name="Papp V."/>
            <person name="Albert L."/>
            <person name="Andreopoulos W."/>
            <person name="Angelini C."/>
            <person name="Antonin V."/>
            <person name="Barry K.W."/>
            <person name="Bougher N.L."/>
            <person name="Buchanan P."/>
            <person name="Buyck B."/>
            <person name="Bense V."/>
            <person name="Catcheside P."/>
            <person name="Chovatia M."/>
            <person name="Cooper J."/>
            <person name="Damon W."/>
            <person name="Desjardin D."/>
            <person name="Finy P."/>
            <person name="Geml J."/>
            <person name="Haridas S."/>
            <person name="Hughes K."/>
            <person name="Justo A."/>
            <person name="Karasinski D."/>
            <person name="Kautmanova I."/>
            <person name="Kiss B."/>
            <person name="Kocsube S."/>
            <person name="Kotiranta H."/>
            <person name="LaButti K.M."/>
            <person name="Lechner B.E."/>
            <person name="Liimatainen K."/>
            <person name="Lipzen A."/>
            <person name="Lukacs Z."/>
            <person name="Mihaltcheva S."/>
            <person name="Morgado L.N."/>
            <person name="Niskanen T."/>
            <person name="Noordeloos M.E."/>
            <person name="Ohm R.A."/>
            <person name="Ortiz-Santana B."/>
            <person name="Ovrebo C."/>
            <person name="Racz N."/>
            <person name="Riley R."/>
            <person name="Savchenko A."/>
            <person name="Shiryaev A."/>
            <person name="Soop K."/>
            <person name="Spirin V."/>
            <person name="Szebenyi C."/>
            <person name="Tomsovsky M."/>
            <person name="Tulloss R.E."/>
            <person name="Uehling J."/>
            <person name="Grigoriev I.V."/>
            <person name="Vagvolgyi C."/>
            <person name="Papp T."/>
            <person name="Martin F.M."/>
            <person name="Miettinen O."/>
            <person name="Hibbett D.S."/>
            <person name="Nagy L.G."/>
        </authorList>
    </citation>
    <scope>NUCLEOTIDE SEQUENCE [LARGE SCALE GENOMIC DNA]</scope>
    <source>
        <strain evidence="3 4">CBS 962.96</strain>
    </source>
</reference>
<keyword evidence="2" id="KW-0802">TPR repeat</keyword>